<keyword evidence="1" id="KW-0812">Transmembrane</keyword>
<keyword evidence="2" id="KW-0732">Signal</keyword>
<name>D2VFL9_NAEGR</name>
<evidence type="ECO:0000313" key="3">
    <source>
        <dbReference type="EMBL" id="EFC44492.1"/>
    </source>
</evidence>
<proteinExistence type="predicted"/>
<dbReference type="EMBL" id="GG738868">
    <property type="protein sequence ID" value="EFC44492.1"/>
    <property type="molecule type" value="Genomic_DNA"/>
</dbReference>
<dbReference type="GeneID" id="8850129"/>
<dbReference type="Proteomes" id="UP000006671">
    <property type="component" value="Unassembled WGS sequence"/>
</dbReference>
<protein>
    <submittedName>
        <fullName evidence="3">Predicted protein</fullName>
    </submittedName>
</protein>
<keyword evidence="1" id="KW-0472">Membrane</keyword>
<dbReference type="AlphaFoldDB" id="D2VFL9"/>
<dbReference type="SUPFAM" id="SSF101898">
    <property type="entry name" value="NHL repeat"/>
    <property type="match status" value="1"/>
</dbReference>
<accession>D2VFL9</accession>
<dbReference type="VEuPathDB" id="AmoebaDB:NAEGRDRAFT_79782"/>
<dbReference type="InParanoid" id="D2VFL9"/>
<evidence type="ECO:0000256" key="1">
    <source>
        <dbReference type="SAM" id="Phobius"/>
    </source>
</evidence>
<feature type="signal peptide" evidence="2">
    <location>
        <begin position="1"/>
        <end position="20"/>
    </location>
</feature>
<evidence type="ECO:0000256" key="2">
    <source>
        <dbReference type="SAM" id="SignalP"/>
    </source>
</evidence>
<organism evidence="4">
    <name type="scientific">Naegleria gruberi</name>
    <name type="common">Amoeba</name>
    <dbReference type="NCBI Taxonomy" id="5762"/>
    <lineage>
        <taxon>Eukaryota</taxon>
        <taxon>Discoba</taxon>
        <taxon>Heterolobosea</taxon>
        <taxon>Tetramitia</taxon>
        <taxon>Eutetramitia</taxon>
        <taxon>Vahlkampfiidae</taxon>
        <taxon>Naegleria</taxon>
    </lineage>
</organism>
<dbReference type="KEGG" id="ngr:NAEGRDRAFT_79782"/>
<gene>
    <name evidence="3" type="ORF">NAEGRDRAFT_79782</name>
</gene>
<keyword evidence="4" id="KW-1185">Reference proteome</keyword>
<feature type="chain" id="PRO_5003038122" evidence="2">
    <location>
        <begin position="21"/>
        <end position="449"/>
    </location>
</feature>
<sequence length="449" mass="49992">MSPLTLLLLLVLVVLELVCAGLNPNFTLVVGGDYRTTSPVTGKFIDSLASLQEGHGSDWHAVGNSLPFPFKDVNGRPLGYEVFAMKILSRERLVIVGGSFQGNGFKGVAQFKADLQMWDNMKGGLDSSVTVKDIDYEEDYGLVYIVGYSYENQKFNSKIVVWNVKEEKWTNFEVNNAPVEFTSAAFTKVRVCNNKDGRFMVVSSKSNLFIVDLQTRKCSIPFSTKNSLNDFLLISEKDTSSISVIVVGTFSVDQIKNSARVQFNTATFTLEDLKLFGSNNSIGINSIVFDSVNSKYFASRVEGAAISLDADSSTWTEFGTPIGYMAQIFTMDGEIFIGNSDCSSGYPFYRFDRLNQRWQHFLLDTMGKYENCILNYWITTESSIIYNNYSSSISSSDNPKEEDYTLIGVIFGSVGGFILLVLIVVLIMSVLFSILKKLKKKNGENQSLL</sequence>
<dbReference type="RefSeq" id="XP_002677236.1">
    <property type="nucleotide sequence ID" value="XM_002677190.1"/>
</dbReference>
<feature type="transmembrane region" description="Helical" evidence="1">
    <location>
        <begin position="404"/>
        <end position="432"/>
    </location>
</feature>
<reference evidence="3 4" key="1">
    <citation type="journal article" date="2010" name="Cell">
        <title>The genome of Naegleria gruberi illuminates early eukaryotic versatility.</title>
        <authorList>
            <person name="Fritz-Laylin L.K."/>
            <person name="Prochnik S.E."/>
            <person name="Ginger M.L."/>
            <person name="Dacks J.B."/>
            <person name="Carpenter M.L."/>
            <person name="Field M.C."/>
            <person name="Kuo A."/>
            <person name="Paredez A."/>
            <person name="Chapman J."/>
            <person name="Pham J."/>
            <person name="Shu S."/>
            <person name="Neupane R."/>
            <person name="Cipriano M."/>
            <person name="Mancuso J."/>
            <person name="Tu H."/>
            <person name="Salamov A."/>
            <person name="Lindquist E."/>
            <person name="Shapiro H."/>
            <person name="Lucas S."/>
            <person name="Grigoriev I.V."/>
            <person name="Cande W.Z."/>
            <person name="Fulton C."/>
            <person name="Rokhsar D.S."/>
            <person name="Dawson S.C."/>
        </authorList>
    </citation>
    <scope>NUCLEOTIDE SEQUENCE [LARGE SCALE GENOMIC DNA]</scope>
    <source>
        <strain evidence="3 4">NEG-M</strain>
    </source>
</reference>
<evidence type="ECO:0000313" key="4">
    <source>
        <dbReference type="Proteomes" id="UP000006671"/>
    </source>
</evidence>
<keyword evidence="1" id="KW-1133">Transmembrane helix</keyword>